<evidence type="ECO:0000256" key="3">
    <source>
        <dbReference type="ARBA" id="ARBA00022989"/>
    </source>
</evidence>
<feature type="transmembrane region" description="Helical" evidence="5">
    <location>
        <begin position="423"/>
        <end position="443"/>
    </location>
</feature>
<dbReference type="InterPro" id="IPR011701">
    <property type="entry name" value="MFS"/>
</dbReference>
<evidence type="ECO:0000259" key="6">
    <source>
        <dbReference type="PROSITE" id="PS50850"/>
    </source>
</evidence>
<feature type="transmembrane region" description="Helical" evidence="5">
    <location>
        <begin position="75"/>
        <end position="94"/>
    </location>
</feature>
<proteinExistence type="predicted"/>
<feature type="transmembrane region" description="Helical" evidence="5">
    <location>
        <begin position="398"/>
        <end position="417"/>
    </location>
</feature>
<feature type="transmembrane region" description="Helical" evidence="5">
    <location>
        <begin position="164"/>
        <end position="184"/>
    </location>
</feature>
<keyword evidence="2 5" id="KW-0812">Transmembrane</keyword>
<comment type="subcellular location">
    <subcellularLocation>
        <location evidence="1">Cell membrane</location>
        <topology evidence="1">Multi-pass membrane protein</topology>
    </subcellularLocation>
</comment>
<dbReference type="Pfam" id="PF07690">
    <property type="entry name" value="MFS_1"/>
    <property type="match status" value="1"/>
</dbReference>
<evidence type="ECO:0000256" key="2">
    <source>
        <dbReference type="ARBA" id="ARBA00022692"/>
    </source>
</evidence>
<feature type="transmembrane region" description="Helical" evidence="5">
    <location>
        <begin position="253"/>
        <end position="286"/>
    </location>
</feature>
<evidence type="ECO:0000313" key="8">
    <source>
        <dbReference type="Proteomes" id="UP000218598"/>
    </source>
</evidence>
<gene>
    <name evidence="7" type="ORF">CIK66_11810</name>
</gene>
<dbReference type="PROSITE" id="PS50850">
    <property type="entry name" value="MFS"/>
    <property type="match status" value="1"/>
</dbReference>
<dbReference type="InterPro" id="IPR020846">
    <property type="entry name" value="MFS_dom"/>
</dbReference>
<dbReference type="PANTHER" id="PTHR42718:SF40">
    <property type="entry name" value="METHYLENOMYCIN A RESISTANCE PROTEIN"/>
    <property type="match status" value="1"/>
</dbReference>
<protein>
    <submittedName>
        <fullName evidence="7">MFS transporter</fullName>
    </submittedName>
</protein>
<comment type="caution">
    <text evidence="7">The sequence shown here is derived from an EMBL/GenBank/DDBJ whole genome shotgun (WGS) entry which is preliminary data.</text>
</comment>
<feature type="transmembrane region" description="Helical" evidence="5">
    <location>
        <begin position="133"/>
        <end position="152"/>
    </location>
</feature>
<feature type="transmembrane region" description="Helical" evidence="5">
    <location>
        <begin position="351"/>
        <end position="377"/>
    </location>
</feature>
<dbReference type="SUPFAM" id="SSF103473">
    <property type="entry name" value="MFS general substrate transporter"/>
    <property type="match status" value="1"/>
</dbReference>
<feature type="domain" description="Major facilitator superfamily (MFS) profile" evidence="6">
    <location>
        <begin position="9"/>
        <end position="446"/>
    </location>
</feature>
<dbReference type="RefSeq" id="WP_015779717.1">
    <property type="nucleotide sequence ID" value="NZ_JBQQHC010000009.1"/>
</dbReference>
<feature type="transmembrane region" description="Helical" evidence="5">
    <location>
        <begin position="100"/>
        <end position="121"/>
    </location>
</feature>
<evidence type="ECO:0000313" key="7">
    <source>
        <dbReference type="EMBL" id="PCC39016.1"/>
    </source>
</evidence>
<dbReference type="Gene3D" id="1.20.1250.20">
    <property type="entry name" value="MFS general substrate transporter like domains"/>
    <property type="match status" value="1"/>
</dbReference>
<organism evidence="7 8">
    <name type="scientific">Brachybacterium alimentarium</name>
    <dbReference type="NCBI Taxonomy" id="47845"/>
    <lineage>
        <taxon>Bacteria</taxon>
        <taxon>Bacillati</taxon>
        <taxon>Actinomycetota</taxon>
        <taxon>Actinomycetes</taxon>
        <taxon>Micrococcales</taxon>
        <taxon>Dermabacteraceae</taxon>
        <taxon>Brachybacterium</taxon>
    </lineage>
</organism>
<keyword evidence="3 5" id="KW-1133">Transmembrane helix</keyword>
<evidence type="ECO:0000256" key="4">
    <source>
        <dbReference type="ARBA" id="ARBA00023136"/>
    </source>
</evidence>
<dbReference type="GO" id="GO:0005886">
    <property type="term" value="C:plasma membrane"/>
    <property type="evidence" value="ECO:0007669"/>
    <property type="project" value="UniProtKB-SubCell"/>
</dbReference>
<dbReference type="Proteomes" id="UP000218598">
    <property type="component" value="Unassembled WGS sequence"/>
</dbReference>
<name>A0A2A3YI33_9MICO</name>
<dbReference type="EMBL" id="NRGR01000019">
    <property type="protein sequence ID" value="PCC39016.1"/>
    <property type="molecule type" value="Genomic_DNA"/>
</dbReference>
<accession>A0A2A3YI33</accession>
<keyword evidence="8" id="KW-1185">Reference proteome</keyword>
<keyword evidence="4 5" id="KW-0472">Membrane</keyword>
<feature type="transmembrane region" description="Helical" evidence="5">
    <location>
        <begin position="220"/>
        <end position="241"/>
    </location>
</feature>
<dbReference type="Gene3D" id="1.20.1720.10">
    <property type="entry name" value="Multidrug resistance protein D"/>
    <property type="match status" value="1"/>
</dbReference>
<evidence type="ECO:0000256" key="1">
    <source>
        <dbReference type="ARBA" id="ARBA00004651"/>
    </source>
</evidence>
<dbReference type="CDD" id="cd17321">
    <property type="entry name" value="MFS_MMR_MDR_like"/>
    <property type="match status" value="1"/>
</dbReference>
<feature type="transmembrane region" description="Helical" evidence="5">
    <location>
        <begin position="44"/>
        <end position="63"/>
    </location>
</feature>
<feature type="transmembrane region" description="Helical" evidence="5">
    <location>
        <begin position="12"/>
        <end position="32"/>
    </location>
</feature>
<dbReference type="AlphaFoldDB" id="A0A2A3YI33"/>
<dbReference type="PRINTS" id="PR01036">
    <property type="entry name" value="TCRTETB"/>
</dbReference>
<dbReference type="GO" id="GO:0022857">
    <property type="term" value="F:transmembrane transporter activity"/>
    <property type="evidence" value="ECO:0007669"/>
    <property type="project" value="InterPro"/>
</dbReference>
<dbReference type="InterPro" id="IPR036259">
    <property type="entry name" value="MFS_trans_sf"/>
</dbReference>
<dbReference type="OrthoDB" id="9781469at2"/>
<feature type="transmembrane region" description="Helical" evidence="5">
    <location>
        <begin position="327"/>
        <end position="345"/>
    </location>
</feature>
<sequence length="450" mass="44910">MGQRASSAGTWVVVAGYFLVMLDTTIVNIALPHLGTGLSVSPGGLAWIMDAYTLVFAALLLPAGSACDQYGARRVYLTGIAVFALASIACALAPNAGLLIASRAIQGIGAAAVVPATLALITELFTDPAARATAVGLWGAAGGVAAAVGPLLGGVLLDGIGWRAAFWVNVPVVVAIAIGALRSLPARTARPGRLDAAGQMLAILALAGLTFAIIDTGDHGLTARAAAGFAVAVLAAVGFVWHERRSRTPMLPLSIFSAPGFSTATVVGFVLNFSFFGQLLALTLYIQDTRGLAPAIAGLVMAPQALGAIIGAPLGGRITAAHTPQRAMLTGLAIGTAGFASLMIFDTSTPYPVVAILTFVAGLGMAIAMPAATSAAVSAAPDTLTGIAGSVINAARQTGSVVGVAVLGSLATGFGNITGFRAAALGAAIAFALGLALVLWNAVNKQSLYS</sequence>
<dbReference type="PANTHER" id="PTHR42718">
    <property type="entry name" value="MAJOR FACILITATOR SUPERFAMILY MULTIDRUG TRANSPORTER MFSC"/>
    <property type="match status" value="1"/>
</dbReference>
<feature type="transmembrane region" description="Helical" evidence="5">
    <location>
        <begin position="196"/>
        <end position="214"/>
    </location>
</feature>
<reference evidence="7 8" key="1">
    <citation type="journal article" date="2017" name="Elife">
        <title>Extensive horizontal gene transfer in cheese-associated bacteria.</title>
        <authorList>
            <person name="Bonham K.S."/>
            <person name="Wolfe B.E."/>
            <person name="Dutton R.J."/>
        </authorList>
    </citation>
    <scope>NUCLEOTIDE SEQUENCE [LARGE SCALE GENOMIC DNA]</scope>
    <source>
        <strain evidence="7 8">341_9</strain>
    </source>
</reference>
<feature type="transmembrane region" description="Helical" evidence="5">
    <location>
        <begin position="292"/>
        <end position="315"/>
    </location>
</feature>
<evidence type="ECO:0000256" key="5">
    <source>
        <dbReference type="SAM" id="Phobius"/>
    </source>
</evidence>